<dbReference type="GO" id="GO:0008483">
    <property type="term" value="F:transaminase activity"/>
    <property type="evidence" value="ECO:0007669"/>
    <property type="project" value="UniProtKB-KW"/>
</dbReference>
<comment type="caution">
    <text evidence="1">The sequence shown here is derived from an EMBL/GenBank/DDBJ whole genome shotgun (WGS) entry which is preliminary data.</text>
</comment>
<keyword evidence="1" id="KW-0032">Aminotransferase</keyword>
<dbReference type="Pfam" id="PF01041">
    <property type="entry name" value="DegT_DnrJ_EryC1"/>
    <property type="match status" value="1"/>
</dbReference>
<protein>
    <submittedName>
        <fullName evidence="1">DegT/DnrJ/EryC1/StrS aminotransferase</fullName>
    </submittedName>
</protein>
<dbReference type="InterPro" id="IPR015422">
    <property type="entry name" value="PyrdxlP-dep_Trfase_small"/>
</dbReference>
<accession>A0A479ZXW1</accession>
<name>A0A479ZXW1_9CYAN</name>
<dbReference type="Proteomes" id="UP000300142">
    <property type="component" value="Unassembled WGS sequence"/>
</dbReference>
<dbReference type="GO" id="GO:0000271">
    <property type="term" value="P:polysaccharide biosynthetic process"/>
    <property type="evidence" value="ECO:0007669"/>
    <property type="project" value="TreeGrafter"/>
</dbReference>
<reference evidence="2" key="1">
    <citation type="submission" date="2019-02" db="EMBL/GenBank/DDBJ databases">
        <title>Draft genome sequence of Sphaerospermopsis reniformis NIES-1949.</title>
        <authorList>
            <person name="Yamaguchi H."/>
            <person name="Suzuki S."/>
            <person name="Kawachi M."/>
        </authorList>
    </citation>
    <scope>NUCLEOTIDE SEQUENCE [LARGE SCALE GENOMIC DNA]</scope>
    <source>
        <strain evidence="2">NIES-1949</strain>
    </source>
</reference>
<dbReference type="PANTHER" id="PTHR30244">
    <property type="entry name" value="TRANSAMINASE"/>
    <property type="match status" value="1"/>
</dbReference>
<dbReference type="Gene3D" id="3.90.1150.10">
    <property type="entry name" value="Aspartate Aminotransferase, domain 1"/>
    <property type="match status" value="1"/>
</dbReference>
<proteinExistence type="predicted"/>
<dbReference type="GO" id="GO:0030170">
    <property type="term" value="F:pyridoxal phosphate binding"/>
    <property type="evidence" value="ECO:0007669"/>
    <property type="project" value="TreeGrafter"/>
</dbReference>
<dbReference type="RefSeq" id="WP_137666852.1">
    <property type="nucleotide sequence ID" value="NZ_BJCE01000033.1"/>
</dbReference>
<dbReference type="InterPro" id="IPR015424">
    <property type="entry name" value="PyrdxlP-dep_Trfase"/>
</dbReference>
<keyword evidence="1" id="KW-0808">Transferase</keyword>
<dbReference type="InterPro" id="IPR000653">
    <property type="entry name" value="DegT/StrS_aminotransferase"/>
</dbReference>
<organism evidence="1 2">
    <name type="scientific">Sphaerospermopsis reniformis</name>
    <dbReference type="NCBI Taxonomy" id="531300"/>
    <lineage>
        <taxon>Bacteria</taxon>
        <taxon>Bacillati</taxon>
        <taxon>Cyanobacteriota</taxon>
        <taxon>Cyanophyceae</taxon>
        <taxon>Nostocales</taxon>
        <taxon>Aphanizomenonaceae</taxon>
        <taxon>Sphaerospermopsis</taxon>
    </lineage>
</organism>
<gene>
    <name evidence="1" type="ORF">SR1949_13960</name>
</gene>
<keyword evidence="2" id="KW-1185">Reference proteome</keyword>
<dbReference type="SUPFAM" id="SSF53383">
    <property type="entry name" value="PLP-dependent transferases"/>
    <property type="match status" value="1"/>
</dbReference>
<dbReference type="PANTHER" id="PTHR30244:SF34">
    <property type="entry name" value="DTDP-4-AMINO-4,6-DIDEOXYGALACTOSE TRANSAMINASE"/>
    <property type="match status" value="1"/>
</dbReference>
<sequence length="150" mass="17494">MGALLRYGDFTDIKIDDEYTYKLKQTSTSRHKYAYLSQVFQITDFSPTLMVGLLAPSCTSWHLYVIRLKLDKINKSHKQVFEELRQQGIGVNLHYIPVHLQPYYQQLGFKEGAFFNVENYYKEAISIPLYYGLSLEEQERVVTELAGILL</sequence>
<evidence type="ECO:0000313" key="1">
    <source>
        <dbReference type="EMBL" id="GCL36293.1"/>
    </source>
</evidence>
<dbReference type="AlphaFoldDB" id="A0A479ZXW1"/>
<dbReference type="EMBL" id="BJCE01000033">
    <property type="protein sequence ID" value="GCL36293.1"/>
    <property type="molecule type" value="Genomic_DNA"/>
</dbReference>
<evidence type="ECO:0000313" key="2">
    <source>
        <dbReference type="Proteomes" id="UP000300142"/>
    </source>
</evidence>